<evidence type="ECO:0000256" key="7">
    <source>
        <dbReference type="ARBA" id="ARBA00047899"/>
    </source>
</evidence>
<feature type="compositionally biased region" description="Low complexity" evidence="9">
    <location>
        <begin position="415"/>
        <end position="426"/>
    </location>
</feature>
<evidence type="ECO:0000313" key="12">
    <source>
        <dbReference type="Proteomes" id="UP001558713"/>
    </source>
</evidence>
<dbReference type="GO" id="GO:0004674">
    <property type="term" value="F:protein serine/threonine kinase activity"/>
    <property type="evidence" value="ECO:0007669"/>
    <property type="project" value="UniProtKB-KW"/>
</dbReference>
<comment type="catalytic activity">
    <reaction evidence="7">
        <text>L-threonyl-[protein] + ATP = O-phospho-L-threonyl-[protein] + ADP + H(+)</text>
        <dbReference type="Rhea" id="RHEA:46608"/>
        <dbReference type="Rhea" id="RHEA-COMP:11060"/>
        <dbReference type="Rhea" id="RHEA-COMP:11605"/>
        <dbReference type="ChEBI" id="CHEBI:15378"/>
        <dbReference type="ChEBI" id="CHEBI:30013"/>
        <dbReference type="ChEBI" id="CHEBI:30616"/>
        <dbReference type="ChEBI" id="CHEBI:61977"/>
        <dbReference type="ChEBI" id="CHEBI:456216"/>
        <dbReference type="EC" id="2.7.11.1"/>
    </reaction>
</comment>
<evidence type="ECO:0000256" key="3">
    <source>
        <dbReference type="ARBA" id="ARBA00022679"/>
    </source>
</evidence>
<evidence type="ECO:0000256" key="2">
    <source>
        <dbReference type="ARBA" id="ARBA00022527"/>
    </source>
</evidence>
<accession>A0ABD1BK67</accession>
<dbReference type="InterPro" id="IPR050588">
    <property type="entry name" value="WNK_Ser-Thr_kinase"/>
</dbReference>
<evidence type="ECO:0000256" key="8">
    <source>
        <dbReference type="ARBA" id="ARBA00048679"/>
    </source>
</evidence>
<dbReference type="InterPro" id="IPR008271">
    <property type="entry name" value="Ser/Thr_kinase_AS"/>
</dbReference>
<keyword evidence="4" id="KW-0547">Nucleotide-binding</keyword>
<keyword evidence="12" id="KW-1185">Reference proteome</keyword>
<evidence type="ECO:0000313" key="11">
    <source>
        <dbReference type="EMBL" id="KAL1217582.1"/>
    </source>
</evidence>
<dbReference type="CDD" id="cd13983">
    <property type="entry name" value="STKc_WNK"/>
    <property type="match status" value="1"/>
</dbReference>
<evidence type="ECO:0000256" key="9">
    <source>
        <dbReference type="SAM" id="MobiDB-lite"/>
    </source>
</evidence>
<comment type="caution">
    <text evidence="11">The sequence shown here is derived from an EMBL/GenBank/DDBJ whole genome shotgun (WGS) entry which is preliminary data.</text>
</comment>
<evidence type="ECO:0000256" key="1">
    <source>
        <dbReference type="ARBA" id="ARBA00012513"/>
    </source>
</evidence>
<dbReference type="InterPro" id="IPR011009">
    <property type="entry name" value="Kinase-like_dom_sf"/>
</dbReference>
<dbReference type="PANTHER" id="PTHR13902">
    <property type="entry name" value="SERINE/THREONINE-PROTEIN KINASE WNK WITH NO LYSINE -RELATED"/>
    <property type="match status" value="1"/>
</dbReference>
<keyword evidence="5 11" id="KW-0418">Kinase</keyword>
<dbReference type="FunFam" id="3.30.200.20:FF:000075">
    <property type="entry name" value="Probable serine/threonine-protein kinase WNK1"/>
    <property type="match status" value="1"/>
</dbReference>
<feature type="region of interest" description="Disordered" evidence="9">
    <location>
        <begin position="395"/>
        <end position="426"/>
    </location>
</feature>
<dbReference type="Proteomes" id="UP001558713">
    <property type="component" value="Unassembled WGS sequence"/>
</dbReference>
<evidence type="ECO:0000256" key="5">
    <source>
        <dbReference type="ARBA" id="ARBA00022777"/>
    </source>
</evidence>
<evidence type="ECO:0000259" key="10">
    <source>
        <dbReference type="PROSITE" id="PS50011"/>
    </source>
</evidence>
<name>A0ABD1BK67_CARAN</name>
<evidence type="ECO:0000256" key="6">
    <source>
        <dbReference type="ARBA" id="ARBA00022840"/>
    </source>
</evidence>
<keyword evidence="2" id="KW-0723">Serine/threonine-protein kinase</keyword>
<feature type="compositionally biased region" description="Low complexity" evidence="9">
    <location>
        <begin position="498"/>
        <end position="516"/>
    </location>
</feature>
<evidence type="ECO:0000256" key="4">
    <source>
        <dbReference type="ARBA" id="ARBA00022741"/>
    </source>
</evidence>
<keyword evidence="6" id="KW-0067">ATP-binding</keyword>
<reference evidence="11 12" key="1">
    <citation type="submission" date="2024-04" db="EMBL/GenBank/DDBJ databases">
        <title>Genome assembly C_amara_ONT_v2.</title>
        <authorList>
            <person name="Yant L."/>
            <person name="Moore C."/>
            <person name="Slenker M."/>
        </authorList>
    </citation>
    <scope>NUCLEOTIDE SEQUENCE [LARGE SCALE GENOMIC DNA]</scope>
    <source>
        <tissue evidence="11">Leaf</tissue>
    </source>
</reference>
<sequence length="572" mass="64960">MNMNQVLEYVETDPTGRYGRFSEVLGKGAMKTVYKAIDEKLGIEVAWSQVKLKEVLRSSVDLQRLYSEVHLLSTLNHKSIIRFYTSWIDIHSHTLNFITELFTSGTLRQYKNKYLRIDIRAIKSWARQILEGLVYLHGHDPPVIHRDLKCDNIFVNGHLGQVKIGDLGLARMLRDCHSAHSVIGTPEFMAPELYDENYNELIDVYSFGMCFLEMITSEFPYSECNNPAQIYKKVVTGKLPGAFYRVGDTEAQRFIAKCLVSASKRVSAKELLEDPFLASDESWMVYASGGGNPKPFLNENEMDTLKLEDDELGRTQMTITGKLNAEDNTIFLKVQIVDEKGLANNVFFPFDIMNDTSIDVAKEMVKELEITDWEPVEIAKMIDGEISSLLPGWRYEEDDETPHDHRRHRTTPFHSSSSHSSSSQASLSNYMARGVQDWLQDDFHDETHSQSSSHSGSYSNLNYIAVDEQSSQSAAMTRSHNLTRFGPEESSHLQSGQANMSAASSSSNRRLASDNRTLTRNRSLVDVQSHLLHRSLVEEARKRRLFKTVGDVETVGFQSPYAVSRKPQSSRR</sequence>
<dbReference type="InterPro" id="IPR000719">
    <property type="entry name" value="Prot_kinase_dom"/>
</dbReference>
<feature type="domain" description="Protein kinase" evidence="10">
    <location>
        <begin position="19"/>
        <end position="277"/>
    </location>
</feature>
<organism evidence="11 12">
    <name type="scientific">Cardamine amara subsp. amara</name>
    <dbReference type="NCBI Taxonomy" id="228776"/>
    <lineage>
        <taxon>Eukaryota</taxon>
        <taxon>Viridiplantae</taxon>
        <taxon>Streptophyta</taxon>
        <taxon>Embryophyta</taxon>
        <taxon>Tracheophyta</taxon>
        <taxon>Spermatophyta</taxon>
        <taxon>Magnoliopsida</taxon>
        <taxon>eudicotyledons</taxon>
        <taxon>Gunneridae</taxon>
        <taxon>Pentapetalae</taxon>
        <taxon>rosids</taxon>
        <taxon>malvids</taxon>
        <taxon>Brassicales</taxon>
        <taxon>Brassicaceae</taxon>
        <taxon>Cardamineae</taxon>
        <taxon>Cardamine</taxon>
    </lineage>
</organism>
<keyword evidence="3" id="KW-0808">Transferase</keyword>
<gene>
    <name evidence="11" type="ORF">V5N11_004745</name>
</gene>
<dbReference type="SUPFAM" id="SSF56112">
    <property type="entry name" value="Protein kinase-like (PK-like)"/>
    <property type="match status" value="1"/>
</dbReference>
<dbReference type="PROSITE" id="PS00108">
    <property type="entry name" value="PROTEIN_KINASE_ST"/>
    <property type="match status" value="1"/>
</dbReference>
<dbReference type="Gene3D" id="3.30.200.20">
    <property type="entry name" value="Phosphorylase Kinase, domain 1"/>
    <property type="match status" value="1"/>
</dbReference>
<dbReference type="FunFam" id="1.10.510.10:FF:000046">
    <property type="entry name" value="probable serine/threonine-protein kinase WNK9"/>
    <property type="match status" value="1"/>
</dbReference>
<dbReference type="SMART" id="SM00220">
    <property type="entry name" value="S_TKc"/>
    <property type="match status" value="1"/>
</dbReference>
<proteinExistence type="predicted"/>
<dbReference type="PROSITE" id="PS50011">
    <property type="entry name" value="PROTEIN_KINASE_DOM"/>
    <property type="match status" value="1"/>
</dbReference>
<feature type="region of interest" description="Disordered" evidence="9">
    <location>
        <begin position="484"/>
        <end position="517"/>
    </location>
</feature>
<comment type="catalytic activity">
    <reaction evidence="8">
        <text>L-seryl-[protein] + ATP = O-phospho-L-seryl-[protein] + ADP + H(+)</text>
        <dbReference type="Rhea" id="RHEA:17989"/>
        <dbReference type="Rhea" id="RHEA-COMP:9863"/>
        <dbReference type="Rhea" id="RHEA-COMP:11604"/>
        <dbReference type="ChEBI" id="CHEBI:15378"/>
        <dbReference type="ChEBI" id="CHEBI:29999"/>
        <dbReference type="ChEBI" id="CHEBI:30616"/>
        <dbReference type="ChEBI" id="CHEBI:83421"/>
        <dbReference type="ChEBI" id="CHEBI:456216"/>
        <dbReference type="EC" id="2.7.11.1"/>
    </reaction>
</comment>
<protein>
    <recommendedName>
        <fullName evidence="1">non-specific serine/threonine protein kinase</fullName>
        <ecNumber evidence="1">2.7.11.1</ecNumber>
    </recommendedName>
</protein>
<dbReference type="EC" id="2.7.11.1" evidence="1"/>
<dbReference type="Pfam" id="PF00069">
    <property type="entry name" value="Pkinase"/>
    <property type="match status" value="1"/>
</dbReference>
<dbReference type="GO" id="GO:0005524">
    <property type="term" value="F:ATP binding"/>
    <property type="evidence" value="ECO:0007669"/>
    <property type="project" value="UniProtKB-KW"/>
</dbReference>
<dbReference type="AlphaFoldDB" id="A0ABD1BK67"/>
<dbReference type="Gene3D" id="1.10.510.10">
    <property type="entry name" value="Transferase(Phosphotransferase) domain 1"/>
    <property type="match status" value="1"/>
</dbReference>
<dbReference type="EMBL" id="JBANAX010000243">
    <property type="protein sequence ID" value="KAL1217582.1"/>
    <property type="molecule type" value="Genomic_DNA"/>
</dbReference>